<accession>A0ABW7JH83</accession>
<comment type="caution">
    <text evidence="1">The sequence shown here is derived from an EMBL/GenBank/DDBJ whole genome shotgun (WGS) entry which is preliminary data.</text>
</comment>
<gene>
    <name evidence="1" type="ORF">ACHIPZ_03815</name>
</gene>
<dbReference type="Proteomes" id="UP001609175">
    <property type="component" value="Unassembled WGS sequence"/>
</dbReference>
<reference evidence="1 2" key="1">
    <citation type="submission" date="2024-10" db="EMBL/GenBank/DDBJ databases">
        <authorList>
            <person name="Riesco R."/>
        </authorList>
    </citation>
    <scope>NUCLEOTIDE SEQUENCE [LARGE SCALE GENOMIC DNA]</scope>
    <source>
        <strain evidence="1 2">NCIMB 15449</strain>
    </source>
</reference>
<name>A0ABW7JH83_9NOCA</name>
<evidence type="ECO:0008006" key="3">
    <source>
        <dbReference type="Google" id="ProtNLM"/>
    </source>
</evidence>
<protein>
    <recommendedName>
        <fullName evidence="3">Cyclase</fullName>
    </recommendedName>
</protein>
<dbReference type="EMBL" id="JBIMSO010000016">
    <property type="protein sequence ID" value="MFH5207350.1"/>
    <property type="molecule type" value="Genomic_DNA"/>
</dbReference>
<proteinExistence type="predicted"/>
<evidence type="ECO:0000313" key="2">
    <source>
        <dbReference type="Proteomes" id="UP001609175"/>
    </source>
</evidence>
<sequence>MHTLHIEHPISDFATWKQAFDKFAELRSLAGVRSHRVAQPVDDSGYVVIDLDFDAEAAAVAFLEILRTRVWGVAANSPALAGDPVARILVVEDLLQVGVPHDLAR</sequence>
<organism evidence="1 2">
    <name type="scientific">Antrihabitans spumae</name>
    <dbReference type="NCBI Taxonomy" id="3373370"/>
    <lineage>
        <taxon>Bacteria</taxon>
        <taxon>Bacillati</taxon>
        <taxon>Actinomycetota</taxon>
        <taxon>Actinomycetes</taxon>
        <taxon>Mycobacteriales</taxon>
        <taxon>Nocardiaceae</taxon>
        <taxon>Antrihabitans</taxon>
    </lineage>
</organism>
<dbReference type="RefSeq" id="WP_395112768.1">
    <property type="nucleotide sequence ID" value="NZ_JBIMSO010000016.1"/>
</dbReference>
<evidence type="ECO:0000313" key="1">
    <source>
        <dbReference type="EMBL" id="MFH5207350.1"/>
    </source>
</evidence>